<evidence type="ECO:0000313" key="1">
    <source>
        <dbReference type="EMBL" id="TKS05970.1"/>
    </source>
</evidence>
<sequence length="175" mass="20008">MEWQNWAQEPAKGLLGVSKFRQSLKGRMGRRIEEAIQGREPRLATDDGKSDEKANRVEDGVGVGNTKILCVCWITEMEFSHHRPAYRDADSAADMESSVEEPESSTRMIWCTALVGKAVWGKFWCVLTNECSRRWNQDSAMKLRKLGRMAKENLRGFDADLLPCGRQNSCLRWRP</sequence>
<accession>A0A4U5Q6U7</accession>
<organism evidence="1">
    <name type="scientific">Populus alba</name>
    <name type="common">White poplar</name>
    <dbReference type="NCBI Taxonomy" id="43335"/>
    <lineage>
        <taxon>Eukaryota</taxon>
        <taxon>Viridiplantae</taxon>
        <taxon>Streptophyta</taxon>
        <taxon>Embryophyta</taxon>
        <taxon>Tracheophyta</taxon>
        <taxon>Spermatophyta</taxon>
        <taxon>Magnoliopsida</taxon>
        <taxon>eudicotyledons</taxon>
        <taxon>Gunneridae</taxon>
        <taxon>Pentapetalae</taxon>
        <taxon>rosids</taxon>
        <taxon>fabids</taxon>
        <taxon>Malpighiales</taxon>
        <taxon>Salicaceae</taxon>
        <taxon>Saliceae</taxon>
        <taxon>Populus</taxon>
    </lineage>
</organism>
<comment type="caution">
    <text evidence="1">The sequence shown here is derived from an EMBL/GenBank/DDBJ whole genome shotgun (WGS) entry which is preliminary data.</text>
</comment>
<reference evidence="1" key="1">
    <citation type="submission" date="2018-10" db="EMBL/GenBank/DDBJ databases">
        <title>Population genomic analysis revealed the cold adaptation of white poplar.</title>
        <authorList>
            <person name="Liu Y.-J."/>
        </authorList>
    </citation>
    <scope>NUCLEOTIDE SEQUENCE [LARGE SCALE GENOMIC DNA]</scope>
    <source>
        <strain evidence="1">PAL-ZL1</strain>
    </source>
</reference>
<dbReference type="AlphaFoldDB" id="A0A4U5Q6U7"/>
<gene>
    <name evidence="1" type="ORF">D5086_0000127980</name>
</gene>
<proteinExistence type="predicted"/>
<protein>
    <submittedName>
        <fullName evidence="1">Uncharacterized protein</fullName>
    </submittedName>
</protein>
<dbReference type="EMBL" id="RCHU01000383">
    <property type="protein sequence ID" value="TKS05970.1"/>
    <property type="molecule type" value="Genomic_DNA"/>
</dbReference>
<name>A0A4U5Q6U7_POPAL</name>